<dbReference type="Proteomes" id="UP000004295">
    <property type="component" value="Unassembled WGS sequence"/>
</dbReference>
<accession>C3J9H3</accession>
<evidence type="ECO:0000313" key="2">
    <source>
        <dbReference type="Proteomes" id="UP000004295"/>
    </source>
</evidence>
<proteinExistence type="predicted"/>
<dbReference type="RefSeq" id="WP_004332793.1">
    <property type="nucleotide sequence ID" value="NZ_ACNN01000012.1"/>
</dbReference>
<dbReference type="GeneID" id="93366458"/>
<evidence type="ECO:0000313" key="1">
    <source>
        <dbReference type="EMBL" id="EEN83190.1"/>
    </source>
</evidence>
<gene>
    <name evidence="1" type="ORF">POREN0001_1117</name>
</gene>
<dbReference type="eggNOG" id="ENOG502ZVB7">
    <property type="taxonomic scope" value="Bacteria"/>
</dbReference>
<dbReference type="AlphaFoldDB" id="C3J9H3"/>
<dbReference type="Pfam" id="PF14902">
    <property type="entry name" value="DUF4494"/>
    <property type="match status" value="1"/>
</dbReference>
<protein>
    <submittedName>
        <fullName evidence="1">Uncharacterized protein</fullName>
    </submittedName>
</protein>
<reference evidence="1 2" key="1">
    <citation type="submission" date="2009-04" db="EMBL/GenBank/DDBJ databases">
        <authorList>
            <person name="Sebastian Y."/>
            <person name="Madupu R."/>
            <person name="Durkin A.S."/>
            <person name="Torralba M."/>
            <person name="Methe B."/>
            <person name="Sutton G.G."/>
            <person name="Strausberg R.L."/>
            <person name="Nelson K.E."/>
        </authorList>
    </citation>
    <scope>NUCLEOTIDE SEQUENCE [LARGE SCALE GENOMIC DNA]</scope>
    <source>
        <strain evidence="2">ATCC 35406 / BCRC 14492 / JCM 8526 / NCTC 13058 / HG 370</strain>
    </source>
</reference>
<name>C3J9H3_POREA</name>
<organism evidence="1 2">
    <name type="scientific">Porphyromonas endodontalis (strain ATCC 35406 / DSM 24491 / JCM 8526 / CCUG 16442 / BCRC 14492 / NCTC 13058 / HG 370)</name>
    <name type="common">Bacteroides endodontalis</name>
    <dbReference type="NCBI Taxonomy" id="553175"/>
    <lineage>
        <taxon>Bacteria</taxon>
        <taxon>Pseudomonadati</taxon>
        <taxon>Bacteroidota</taxon>
        <taxon>Bacteroidia</taxon>
        <taxon>Bacteroidales</taxon>
        <taxon>Porphyromonadaceae</taxon>
        <taxon>Porphyromonas</taxon>
    </lineage>
</organism>
<dbReference type="EMBL" id="ACNN01000012">
    <property type="protein sequence ID" value="EEN83190.1"/>
    <property type="molecule type" value="Genomic_DNA"/>
</dbReference>
<dbReference type="STRING" id="553175.POREN0001_1117"/>
<dbReference type="InterPro" id="IPR027848">
    <property type="entry name" value="DUF4494"/>
</dbReference>
<comment type="caution">
    <text evidence="1">The sequence shown here is derived from an EMBL/GenBank/DDBJ whole genome shotgun (WGS) entry which is preliminary data.</text>
</comment>
<keyword evidence="2" id="KW-1185">Reference proteome</keyword>
<sequence length="145" mass="16384">MNNWYECSVRYEKLADTGLSKRSAESYLVDAMSVTEAEARLVEEITPFSSTGEIVISTIKRAKIAELFLNDNDEDDKYYRCKVLFIVLDEKNGVEKKTPVTMIVKASSLANAVAVIEREMSRTTHDYSIAAVVETNIMDVFTLRI</sequence>